<evidence type="ECO:0000313" key="1">
    <source>
        <dbReference type="EMBL" id="KAJ1942680.1"/>
    </source>
</evidence>
<reference evidence="1" key="1">
    <citation type="submission" date="2022-07" db="EMBL/GenBank/DDBJ databases">
        <title>Phylogenomic reconstructions and comparative analyses of Kickxellomycotina fungi.</title>
        <authorList>
            <person name="Reynolds N.K."/>
            <person name="Stajich J.E."/>
            <person name="Barry K."/>
            <person name="Grigoriev I.V."/>
            <person name="Crous P."/>
            <person name="Smith M.E."/>
        </authorList>
    </citation>
    <scope>NUCLEOTIDE SEQUENCE</scope>
    <source>
        <strain evidence="1">NRRL 5244</strain>
    </source>
</reference>
<proteinExistence type="predicted"/>
<accession>A0ACC1J9C0</accession>
<protein>
    <submittedName>
        <fullName evidence="1">Clathrin associated protein complex large subunit</fullName>
    </submittedName>
</protein>
<keyword evidence="2" id="KW-1185">Reference proteome</keyword>
<feature type="non-terminal residue" evidence="1">
    <location>
        <position position="1"/>
    </location>
</feature>
<evidence type="ECO:0000313" key="2">
    <source>
        <dbReference type="Proteomes" id="UP001150603"/>
    </source>
</evidence>
<sequence length="95" mass="10302">PKLPTVVDLLATFYNDGEAAISSLNFLVAVPKSQKLQILPPSSQNIAVGVSATQVVRVSNPTRSPIRLRMKLTYQSGDQHVDNMFDFSGFPASIV</sequence>
<comment type="caution">
    <text evidence="1">The sequence shown here is derived from an EMBL/GenBank/DDBJ whole genome shotgun (WGS) entry which is preliminary data.</text>
</comment>
<organism evidence="1 2">
    <name type="scientific">Linderina macrospora</name>
    <dbReference type="NCBI Taxonomy" id="4868"/>
    <lineage>
        <taxon>Eukaryota</taxon>
        <taxon>Fungi</taxon>
        <taxon>Fungi incertae sedis</taxon>
        <taxon>Zoopagomycota</taxon>
        <taxon>Kickxellomycotina</taxon>
        <taxon>Kickxellomycetes</taxon>
        <taxon>Kickxellales</taxon>
        <taxon>Kickxellaceae</taxon>
        <taxon>Linderina</taxon>
    </lineage>
</organism>
<dbReference type="Proteomes" id="UP001150603">
    <property type="component" value="Unassembled WGS sequence"/>
</dbReference>
<gene>
    <name evidence="1" type="primary">APL4_1</name>
    <name evidence="1" type="ORF">FBU59_003131</name>
</gene>
<dbReference type="EMBL" id="JANBPW010001903">
    <property type="protein sequence ID" value="KAJ1942680.1"/>
    <property type="molecule type" value="Genomic_DNA"/>
</dbReference>
<name>A0ACC1J9C0_9FUNG</name>